<reference evidence="1" key="1">
    <citation type="submission" date="2012-03" db="EMBL/GenBank/DDBJ databases">
        <title>Functional metagenomics reveals considerable lignocellulase gene clusters in the gut microbiome of a wood-feeding higher termite.</title>
        <authorList>
            <person name="Liu N."/>
        </authorList>
    </citation>
    <scope>NUCLEOTIDE SEQUENCE</scope>
</reference>
<sequence>MSSPFNGSSTQTAYFAEKLSEAEYEAAKPNAVWLDENEFWSGDDLVNTGLIPCA</sequence>
<proteinExistence type="predicted"/>
<dbReference type="AlphaFoldDB" id="A0A806KFC3"/>
<name>A0A806KFC3_9BACT</name>
<organism evidence="1">
    <name type="scientific">uncultured bacterium contig00014</name>
    <dbReference type="NCBI Taxonomy" id="1181505"/>
    <lineage>
        <taxon>Bacteria</taxon>
        <taxon>environmental samples</taxon>
    </lineage>
</organism>
<accession>A0A806KFC3</accession>
<evidence type="ECO:0000313" key="1">
    <source>
        <dbReference type="EMBL" id="AGS53345.1"/>
    </source>
</evidence>
<protein>
    <submittedName>
        <fullName evidence="1">Uncharacterized protein</fullName>
    </submittedName>
</protein>
<dbReference type="EMBL" id="JQ844230">
    <property type="protein sequence ID" value="AGS53345.1"/>
    <property type="molecule type" value="Genomic_DNA"/>
</dbReference>